<feature type="binding site" evidence="5">
    <location>
        <position position="188"/>
    </location>
    <ligand>
        <name>S-adenosyl-L-methionine</name>
        <dbReference type="ChEBI" id="CHEBI:59789"/>
    </ligand>
</feature>
<dbReference type="Gene3D" id="3.40.50.150">
    <property type="entry name" value="Vaccinia Virus protein VP39"/>
    <property type="match status" value="1"/>
</dbReference>
<dbReference type="OrthoDB" id="9800643at2"/>
<comment type="caution">
    <text evidence="8">The sequence shown here is derived from an EMBL/GenBank/DDBJ whole genome shotgun (WGS) entry which is preliminary data.</text>
</comment>
<dbReference type="Gene3D" id="1.10.8.10">
    <property type="entry name" value="DNA helicase RuvA subunit, C-terminal domain"/>
    <property type="match status" value="1"/>
</dbReference>
<dbReference type="SUPFAM" id="SSF53335">
    <property type="entry name" value="S-adenosyl-L-methionine-dependent methyltransferases"/>
    <property type="match status" value="1"/>
</dbReference>
<dbReference type="InterPro" id="IPR002052">
    <property type="entry name" value="DNA_methylase_N6_adenine_CS"/>
</dbReference>
<feature type="binding site" evidence="5">
    <location>
        <begin position="121"/>
        <end position="125"/>
    </location>
    <ligand>
        <name>S-adenosyl-L-methionine</name>
        <dbReference type="ChEBI" id="CHEBI:59789"/>
    </ligand>
</feature>
<feature type="binding site" evidence="5">
    <location>
        <begin position="188"/>
        <end position="191"/>
    </location>
    <ligand>
        <name>substrate</name>
    </ligand>
</feature>
<dbReference type="Pfam" id="PF05175">
    <property type="entry name" value="MTS"/>
    <property type="match status" value="1"/>
</dbReference>
<keyword evidence="9" id="KW-1185">Reference proteome</keyword>
<keyword evidence="2 5" id="KW-0808">Transferase</keyword>
<evidence type="ECO:0000313" key="9">
    <source>
        <dbReference type="Proteomes" id="UP000095200"/>
    </source>
</evidence>
<comment type="similarity">
    <text evidence="5">Belongs to the protein N5-glutamine methyltransferase family. PrmC subfamily.</text>
</comment>
<dbReference type="PANTHER" id="PTHR18895:SF74">
    <property type="entry name" value="MTRF1L RELEASE FACTOR GLUTAMINE METHYLTRANSFERASE"/>
    <property type="match status" value="1"/>
</dbReference>
<dbReference type="GO" id="GO:0032259">
    <property type="term" value="P:methylation"/>
    <property type="evidence" value="ECO:0007669"/>
    <property type="project" value="UniProtKB-KW"/>
</dbReference>
<gene>
    <name evidence="5" type="primary">prmC</name>
    <name evidence="8" type="ORF">DPF_1098</name>
</gene>
<evidence type="ECO:0000256" key="5">
    <source>
        <dbReference type="HAMAP-Rule" id="MF_02126"/>
    </source>
</evidence>
<dbReference type="GO" id="GO:0003677">
    <property type="term" value="F:DNA binding"/>
    <property type="evidence" value="ECO:0007669"/>
    <property type="project" value="InterPro"/>
</dbReference>
<dbReference type="RefSeq" id="WP_069857879.1">
    <property type="nucleotide sequence ID" value="NZ_BDFE01000015.1"/>
</dbReference>
<organism evidence="8 9">
    <name type="scientific">Desulfoplanes formicivorans</name>
    <dbReference type="NCBI Taxonomy" id="1592317"/>
    <lineage>
        <taxon>Bacteria</taxon>
        <taxon>Pseudomonadati</taxon>
        <taxon>Thermodesulfobacteriota</taxon>
        <taxon>Desulfovibrionia</taxon>
        <taxon>Desulfovibrionales</taxon>
        <taxon>Desulfoplanaceae</taxon>
        <taxon>Desulfoplanes</taxon>
    </lineage>
</organism>
<dbReference type="InterPro" id="IPR001091">
    <property type="entry name" value="RM_Methyltransferase"/>
</dbReference>
<keyword evidence="1 5" id="KW-0489">Methyltransferase</keyword>
<evidence type="ECO:0000259" key="6">
    <source>
        <dbReference type="Pfam" id="PF05175"/>
    </source>
</evidence>
<dbReference type="NCBIfam" id="TIGR00536">
    <property type="entry name" value="hemK_fam"/>
    <property type="match status" value="1"/>
</dbReference>
<dbReference type="EMBL" id="BDFE01000015">
    <property type="protein sequence ID" value="GAU08390.1"/>
    <property type="molecule type" value="Genomic_DNA"/>
</dbReference>
<dbReference type="PANTHER" id="PTHR18895">
    <property type="entry name" value="HEMK METHYLTRANSFERASE"/>
    <property type="match status" value="1"/>
</dbReference>
<dbReference type="HAMAP" id="MF_02126">
    <property type="entry name" value="RF_methyltr_PrmC"/>
    <property type="match status" value="1"/>
</dbReference>
<dbReference type="InterPro" id="IPR007848">
    <property type="entry name" value="Small_mtfrase_dom"/>
</dbReference>
<keyword evidence="3 5" id="KW-0949">S-adenosyl-L-methionine</keyword>
<reference evidence="9" key="1">
    <citation type="submission" date="2016-06" db="EMBL/GenBank/DDBJ databases">
        <title>Draft genome sequence of Desulfoplanes formicivorans strain Pf12B.</title>
        <authorList>
            <person name="Watanabe M."/>
            <person name="Kojima H."/>
            <person name="Fukui M."/>
        </authorList>
    </citation>
    <scope>NUCLEOTIDE SEQUENCE [LARGE SCALE GENOMIC DNA]</scope>
    <source>
        <strain evidence="9">Pf12B</strain>
    </source>
</reference>
<dbReference type="InterPro" id="IPR004556">
    <property type="entry name" value="HemK-like"/>
</dbReference>
<dbReference type="NCBIfam" id="TIGR03534">
    <property type="entry name" value="RF_mod_PrmC"/>
    <property type="match status" value="1"/>
</dbReference>
<dbReference type="InterPro" id="IPR040758">
    <property type="entry name" value="PrmC_N"/>
</dbReference>
<dbReference type="GO" id="GO:0102559">
    <property type="term" value="F:peptide chain release factor N(5)-glutamine methyltransferase activity"/>
    <property type="evidence" value="ECO:0007669"/>
    <property type="project" value="UniProtKB-EC"/>
</dbReference>
<dbReference type="InterPro" id="IPR019874">
    <property type="entry name" value="RF_methyltr_PrmC"/>
</dbReference>
<protein>
    <recommendedName>
        <fullName evidence="5">Release factor glutamine methyltransferase</fullName>
        <shortName evidence="5">RF MTase</shortName>
        <ecNumber evidence="5">2.1.1.297</ecNumber>
    </recommendedName>
    <alternativeName>
        <fullName evidence="5">N5-glutamine methyltransferase PrmC</fullName>
    </alternativeName>
    <alternativeName>
        <fullName evidence="5">Protein-(glutamine-N5) MTase PrmC</fullName>
    </alternativeName>
    <alternativeName>
        <fullName evidence="5">Protein-glutamine N-methyltransferase PrmC</fullName>
    </alternativeName>
</protein>
<sequence>MPHVLEILRQAEALLAHHAVDSPRLSAQILLAKVLGLSRLDLMLEPLQEVSSLQRKVFDRLVTRRSRGEPVAYLVGHKEFYGLDFMVDHRVLIPRPETEELVEHLHTTLDPDAAFVFADVGTGSGALAVTLAHLFPRARGVAVDIDAGALDVARHNARKHGVLERLMMVRGDLATSLLPLSLDLVVTNPPYVSDAEYADLSREVAEFEPQKALVAGPDGMDCLRRIEAQARTVLKPQGSLWAEMGWKQGGLVSRLFGNWAECTVYKDLGGRDRFVHAIL</sequence>
<feature type="domain" description="Release factor glutamine methyltransferase N-terminal" evidence="7">
    <location>
        <begin position="6"/>
        <end position="76"/>
    </location>
</feature>
<evidence type="ECO:0000256" key="3">
    <source>
        <dbReference type="ARBA" id="ARBA00022691"/>
    </source>
</evidence>
<comment type="function">
    <text evidence="5">Methylates the class 1 translation termination release factors RF1/PrfA and RF2/PrfB on the glutamine residue of the universally conserved GGQ motif.</text>
</comment>
<dbReference type="AlphaFoldDB" id="A0A194AGQ4"/>
<dbReference type="Proteomes" id="UP000095200">
    <property type="component" value="Unassembled WGS sequence"/>
</dbReference>
<dbReference type="PROSITE" id="PS00092">
    <property type="entry name" value="N6_MTASE"/>
    <property type="match status" value="1"/>
</dbReference>
<comment type="caution">
    <text evidence="5">Lacks conserved residue(s) required for the propagation of feature annotation.</text>
</comment>
<accession>A0A194AGQ4</accession>
<proteinExistence type="inferred from homology"/>
<dbReference type="InterPro" id="IPR029063">
    <property type="entry name" value="SAM-dependent_MTases_sf"/>
</dbReference>
<dbReference type="CDD" id="cd02440">
    <property type="entry name" value="AdoMet_MTases"/>
    <property type="match status" value="1"/>
</dbReference>
<dbReference type="STRING" id="1592317.DPF_1098"/>
<evidence type="ECO:0000256" key="2">
    <source>
        <dbReference type="ARBA" id="ARBA00022679"/>
    </source>
</evidence>
<dbReference type="EC" id="2.1.1.297" evidence="5"/>
<evidence type="ECO:0000256" key="1">
    <source>
        <dbReference type="ARBA" id="ARBA00022603"/>
    </source>
</evidence>
<dbReference type="Pfam" id="PF17827">
    <property type="entry name" value="PrmC_N"/>
    <property type="match status" value="1"/>
</dbReference>
<feature type="binding site" evidence="5">
    <location>
        <position position="144"/>
    </location>
    <ligand>
        <name>S-adenosyl-L-methionine</name>
        <dbReference type="ChEBI" id="CHEBI:59789"/>
    </ligand>
</feature>
<evidence type="ECO:0000313" key="8">
    <source>
        <dbReference type="EMBL" id="GAU08390.1"/>
    </source>
</evidence>
<name>A0A194AGQ4_9BACT</name>
<feature type="domain" description="Methyltransferase small" evidence="6">
    <location>
        <begin position="101"/>
        <end position="196"/>
    </location>
</feature>
<comment type="catalytic activity">
    <reaction evidence="4 5">
        <text>L-glutaminyl-[peptide chain release factor] + S-adenosyl-L-methionine = N(5)-methyl-L-glutaminyl-[peptide chain release factor] + S-adenosyl-L-homocysteine + H(+)</text>
        <dbReference type="Rhea" id="RHEA:42896"/>
        <dbReference type="Rhea" id="RHEA-COMP:10271"/>
        <dbReference type="Rhea" id="RHEA-COMP:10272"/>
        <dbReference type="ChEBI" id="CHEBI:15378"/>
        <dbReference type="ChEBI" id="CHEBI:30011"/>
        <dbReference type="ChEBI" id="CHEBI:57856"/>
        <dbReference type="ChEBI" id="CHEBI:59789"/>
        <dbReference type="ChEBI" id="CHEBI:61891"/>
        <dbReference type="EC" id="2.1.1.297"/>
    </reaction>
</comment>
<dbReference type="PRINTS" id="PR00508">
    <property type="entry name" value="S21N4MTFRASE"/>
</dbReference>
<evidence type="ECO:0000259" key="7">
    <source>
        <dbReference type="Pfam" id="PF17827"/>
    </source>
</evidence>
<evidence type="ECO:0000256" key="4">
    <source>
        <dbReference type="ARBA" id="ARBA00048391"/>
    </source>
</evidence>
<dbReference type="InterPro" id="IPR050320">
    <property type="entry name" value="N5-glutamine_MTase"/>
</dbReference>